<dbReference type="Pfam" id="PF13585">
    <property type="entry name" value="CHU_C"/>
    <property type="match status" value="1"/>
</dbReference>
<dbReference type="SMART" id="SM00089">
    <property type="entry name" value="PKD"/>
    <property type="match status" value="1"/>
</dbReference>
<dbReference type="Pfam" id="PF18911">
    <property type="entry name" value="PKD_4"/>
    <property type="match status" value="1"/>
</dbReference>
<dbReference type="InterPro" id="IPR013783">
    <property type="entry name" value="Ig-like_fold"/>
</dbReference>
<sequence length="1294" mass="139600">MMARFISFLLLVLCFVPSILGQSGEAWFEPNRGQWDNQILYKVALQKGNFFIERDKFTYALSNIGELHDAAHGDKDFDLVKLHTIHSHFINSSWKGKVVESENSKFYKNYFLGKDTSKWKSKVVSFKMLRFVEFYPGIDMLLQIDSDNIKYSFEVAPGIDPSIIQIFHEGMGALNVGKKRVEIHSRFGAIIEDGLHVWSESEENPHQEVEAEFKVNQDTVSYYFPDAYDTTATLIIDPSLTFSTFTGSTADNWGFTAAPDLDANLYAGGIVFGTGYPTSTGAYDASFNGGFGAFQIDMGISKFSSDGTALIYSTYIGGSGNETPNSIVTNDQGELYILGGTTSTDFPITGNAYQSTHNGGTMTTQIAITFNGTDIVVAKLSSDGSALLGSTFLGGSGNDGLNVSNLNYNYGDVFRGEIILDNNGDVLITSSTQSADFPIFNGSDNSLGGAQDAIVAKFNPALSSLYWSTYLGGSNDEAGYSIQVSSSNSIYISGGTNSSNFPATGGHQSSYQGGSADGFLVEMNGLNSNLVGGTYIGTNLYDQSFFVQLDQLDRVYVFGQTSGPMVISPGVYNNANSGQFIRQYNTDLSTLNWSTRVGGGNNTVEISPTAFLVSNCNEIYYTGWGGQVNQSVQATGSTSQGFPTTANAYQTVTNGNNFYIGVLSENAAALNYGTFMGGVASSSNHVDGGTSRFDKQGRIYHAVCAACQGNPNGFTTTPGVYSETNNSSNCNLAAWKFDLGAMYSAMSGPTGTQCLNDTTFFDNQSLNGNEFYWDFGDGSTSTAVNPFHVYTSPGIYDVMLVVSDNQGCFDADTSFLTVEIGDFNGAVVQPTGEICPGDSFPLEASGGVNYEWSPALFLDDPNIPNPIATIDSTTTFTVIVSDSCGADTLTVVLETFETTASSISNQEICQGDSVYIWASGGVDYLWSSSDLTSVIGPLNDDSLLISPNIDASYTVEVITVDGCSVSEEVEVSVFSGPPQPELRDTAYVCEGDKAYLSVNFAPEIIWSPNMDINTTTGQNVIISSPVDRWYYVDFTNPCGTVRDSVFIKVIGVSPMAGNDTIVCSGQPVNLWASGGVAYEWVPSSLVDSPSSSVTMATPNNPTIFTVYITDKYGCGASATVEIDHFPTPFVSASADYYGFVGDEVDLSASSNNPGGNYVWSPPQFLSCVECKSTTAKPDQSMTYTVNFTDENGCLATDEVEIIYEGIIYVPNSFTPDGDGINDNFFVEGGNIKEFHLLIFDRWGEVLFESFDMNAGWNGTYGNKVCQDGTYVWKIVYEDLENNKKELVGHVNLLR</sequence>
<proteinExistence type="predicted"/>
<evidence type="ECO:0000313" key="3">
    <source>
        <dbReference type="Proteomes" id="UP000245370"/>
    </source>
</evidence>
<dbReference type="Proteomes" id="UP000245370">
    <property type="component" value="Unassembled WGS sequence"/>
</dbReference>
<dbReference type="CDD" id="cd00146">
    <property type="entry name" value="PKD"/>
    <property type="match status" value="1"/>
</dbReference>
<dbReference type="InterPro" id="IPR035986">
    <property type="entry name" value="PKD_dom_sf"/>
</dbReference>
<evidence type="ECO:0000259" key="1">
    <source>
        <dbReference type="PROSITE" id="PS50093"/>
    </source>
</evidence>
<dbReference type="InterPro" id="IPR057708">
    <property type="entry name" value="DUF7948"/>
</dbReference>
<dbReference type="InterPro" id="IPR000601">
    <property type="entry name" value="PKD_dom"/>
</dbReference>
<protein>
    <recommendedName>
        <fullName evidence="1">PKD domain-containing protein</fullName>
    </recommendedName>
</protein>
<keyword evidence="3" id="KW-1185">Reference proteome</keyword>
<reference evidence="2 3" key="2">
    <citation type="submission" date="2018-05" db="EMBL/GenBank/DDBJ databases">
        <authorList>
            <person name="Lanie J.A."/>
            <person name="Ng W.-L."/>
            <person name="Kazmierczak K.M."/>
            <person name="Andrzejewski T.M."/>
            <person name="Davidsen T.M."/>
            <person name="Wayne K.J."/>
            <person name="Tettelin H."/>
            <person name="Glass J.I."/>
            <person name="Rusch D."/>
            <person name="Podicherti R."/>
            <person name="Tsui H.-C.T."/>
            <person name="Winkler M.E."/>
        </authorList>
    </citation>
    <scope>NUCLEOTIDE SEQUENCE [LARGE SCALE GENOMIC DNA]</scope>
    <source>
        <strain evidence="2 3">C305</strain>
    </source>
</reference>
<name>A0A2U2XC95_9FLAO</name>
<dbReference type="InterPro" id="IPR026341">
    <property type="entry name" value="T9SS_type_B"/>
</dbReference>
<dbReference type="PANTHER" id="PTHR35580">
    <property type="entry name" value="CELL SURFACE GLYCOPROTEIN (S-LAYER PROTEIN)-LIKE PROTEIN"/>
    <property type="match status" value="1"/>
</dbReference>
<dbReference type="SUPFAM" id="SSF49299">
    <property type="entry name" value="PKD domain"/>
    <property type="match status" value="1"/>
</dbReference>
<dbReference type="InterPro" id="IPR022409">
    <property type="entry name" value="PKD/Chitinase_dom"/>
</dbReference>
<dbReference type="EMBL" id="QFRJ01000006">
    <property type="protein sequence ID" value="PWH85426.1"/>
    <property type="molecule type" value="Genomic_DNA"/>
</dbReference>
<gene>
    <name evidence="2" type="ORF">DIT68_09215</name>
</gene>
<dbReference type="InterPro" id="IPR052918">
    <property type="entry name" value="Motility_Chemotaxis_Reg"/>
</dbReference>
<organism evidence="2 3">
    <name type="scientific">Brumimicrobium oceani</name>
    <dbReference type="NCBI Taxonomy" id="2100725"/>
    <lineage>
        <taxon>Bacteria</taxon>
        <taxon>Pseudomonadati</taxon>
        <taxon>Bacteroidota</taxon>
        <taxon>Flavobacteriia</taxon>
        <taxon>Flavobacteriales</taxon>
        <taxon>Crocinitomicaceae</taxon>
        <taxon>Brumimicrobium</taxon>
    </lineage>
</organism>
<dbReference type="Gene3D" id="2.60.40.10">
    <property type="entry name" value="Immunoglobulins"/>
    <property type="match status" value="1"/>
</dbReference>
<accession>A0A2U2XC95</accession>
<dbReference type="PROSITE" id="PS50093">
    <property type="entry name" value="PKD"/>
    <property type="match status" value="1"/>
</dbReference>
<dbReference type="NCBIfam" id="TIGR04131">
    <property type="entry name" value="Bac_Flav_CTERM"/>
    <property type="match status" value="1"/>
</dbReference>
<feature type="domain" description="PKD" evidence="1">
    <location>
        <begin position="741"/>
        <end position="820"/>
    </location>
</feature>
<reference evidence="2 3" key="1">
    <citation type="submission" date="2018-05" db="EMBL/GenBank/DDBJ databases">
        <title>Brumimicrobium oceani sp. nov., isolated from coastal sediment.</title>
        <authorList>
            <person name="Kou Y."/>
        </authorList>
    </citation>
    <scope>NUCLEOTIDE SEQUENCE [LARGE SCALE GENOMIC DNA]</scope>
    <source>
        <strain evidence="2 3">C305</strain>
    </source>
</reference>
<dbReference type="PANTHER" id="PTHR35580:SF1">
    <property type="entry name" value="PHYTASE-LIKE DOMAIN-CONTAINING PROTEIN"/>
    <property type="match status" value="1"/>
</dbReference>
<comment type="caution">
    <text evidence="2">The sequence shown here is derived from an EMBL/GenBank/DDBJ whole genome shotgun (WGS) entry which is preliminary data.</text>
</comment>
<evidence type="ECO:0000313" key="2">
    <source>
        <dbReference type="EMBL" id="PWH85426.1"/>
    </source>
</evidence>
<dbReference type="OrthoDB" id="1652165at2"/>
<dbReference type="Pfam" id="PF25778">
    <property type="entry name" value="DUF7948"/>
    <property type="match status" value="1"/>
</dbReference>